<dbReference type="PANTHER" id="PTHR40260">
    <property type="entry name" value="BLR8190 PROTEIN"/>
    <property type="match status" value="1"/>
</dbReference>
<dbReference type="OrthoDB" id="5343971at2"/>
<protein>
    <recommendedName>
        <fullName evidence="1">EthD domain-containing protein</fullName>
    </recommendedName>
</protein>
<dbReference type="GO" id="GO:0016491">
    <property type="term" value="F:oxidoreductase activity"/>
    <property type="evidence" value="ECO:0007669"/>
    <property type="project" value="InterPro"/>
</dbReference>
<dbReference type="InterPro" id="IPR009799">
    <property type="entry name" value="EthD_dom"/>
</dbReference>
<feature type="domain" description="EthD" evidence="1">
    <location>
        <begin position="18"/>
        <end position="92"/>
    </location>
</feature>
<comment type="caution">
    <text evidence="2">The sequence shown here is derived from an EMBL/GenBank/DDBJ whole genome shotgun (WGS) entry which is preliminary data.</text>
</comment>
<dbReference type="NCBIfam" id="TIGR02118">
    <property type="entry name" value="EthD family reductase"/>
    <property type="match status" value="1"/>
</dbReference>
<dbReference type="STRING" id="1453498.LG45_15920"/>
<dbReference type="Proteomes" id="UP000029554">
    <property type="component" value="Unassembled WGS sequence"/>
</dbReference>
<evidence type="ECO:0000259" key="1">
    <source>
        <dbReference type="Pfam" id="PF07110"/>
    </source>
</evidence>
<dbReference type="PANTHER" id="PTHR40260:SF2">
    <property type="entry name" value="BLR8190 PROTEIN"/>
    <property type="match status" value="1"/>
</dbReference>
<dbReference type="SUPFAM" id="SSF54909">
    <property type="entry name" value="Dimeric alpha+beta barrel"/>
    <property type="match status" value="1"/>
</dbReference>
<gene>
    <name evidence="2" type="ORF">LG45_15920</name>
</gene>
<accession>A0A095SQG0</accession>
<dbReference type="eggNOG" id="ENOG5032S97">
    <property type="taxonomic scope" value="Bacteria"/>
</dbReference>
<dbReference type="Pfam" id="PF07110">
    <property type="entry name" value="EthD"/>
    <property type="match status" value="1"/>
</dbReference>
<name>A0A095SQG0_9FLAO</name>
<reference evidence="2 3" key="1">
    <citation type="submission" date="2014-09" db="EMBL/GenBank/DDBJ databases">
        <title>Whole Genome Shotgun of Flavobacterium aquatile LMG 4008.</title>
        <authorList>
            <person name="Gale A.N."/>
            <person name="Pipes S.E."/>
            <person name="Newman J.D."/>
        </authorList>
    </citation>
    <scope>NUCLEOTIDE SEQUENCE [LARGE SCALE GENOMIC DNA]</scope>
    <source>
        <strain evidence="2 3">LMG 4008</strain>
    </source>
</reference>
<dbReference type="RefSeq" id="WP_035129181.1">
    <property type="nucleotide sequence ID" value="NZ_JRHH01000006.1"/>
</dbReference>
<evidence type="ECO:0000313" key="2">
    <source>
        <dbReference type="EMBL" id="KGD66911.1"/>
    </source>
</evidence>
<evidence type="ECO:0000313" key="3">
    <source>
        <dbReference type="Proteomes" id="UP000029554"/>
    </source>
</evidence>
<organism evidence="2 3">
    <name type="scientific">Flavobacterium aquatile LMG 4008 = ATCC 11947</name>
    <dbReference type="NCBI Taxonomy" id="1453498"/>
    <lineage>
        <taxon>Bacteria</taxon>
        <taxon>Pseudomonadati</taxon>
        <taxon>Bacteroidota</taxon>
        <taxon>Flavobacteriia</taxon>
        <taxon>Flavobacteriales</taxon>
        <taxon>Flavobacteriaceae</taxon>
        <taxon>Flavobacterium</taxon>
    </lineage>
</organism>
<sequence>MIKVIAYYKNVEGKKFDIDYYLKKHLPFVQQICGESLKKISVDRGLFGNEPNSMPVYINVTHLYFENMDSFQSAMVPHFNKIFEDSPNFTDIEPVMQISEIIK</sequence>
<dbReference type="EMBL" id="JRHH01000006">
    <property type="protein sequence ID" value="KGD66911.1"/>
    <property type="molecule type" value="Genomic_DNA"/>
</dbReference>
<dbReference type="InterPro" id="IPR011008">
    <property type="entry name" value="Dimeric_a/b-barrel"/>
</dbReference>
<keyword evidence="3" id="KW-1185">Reference proteome</keyword>
<dbReference type="Gene3D" id="3.30.70.100">
    <property type="match status" value="1"/>
</dbReference>
<dbReference type="AlphaFoldDB" id="A0A095SQG0"/>
<proteinExistence type="predicted"/>